<evidence type="ECO:0000313" key="7">
    <source>
        <dbReference type="Proteomes" id="UP000244446"/>
    </source>
</evidence>
<evidence type="ECO:0000313" key="6">
    <source>
        <dbReference type="EMBL" id="PVA09473.1"/>
    </source>
</evidence>
<dbReference type="InterPro" id="IPR008920">
    <property type="entry name" value="TF_FadR/GntR_C"/>
</dbReference>
<sequence>MSLAQTTAAFAAQTQMSATVQAVVDTIFGRIRSGEYAVDERLPSERTLSSDLGVARNTVREALEVLESHGLIRRRAGSGSFVNPQTKGAPQPSHSEIAASSSPLDLQVIRGILEPDMVRLAVVNMPPRDIEALGEILSQMEAVQTDADAFVRIEEAFYRKIAAGTGNPLIAGCYDLVIDACRQSFRTAQLRRHLTPARIEDYQKRYNSLFNAIASRDTDAAVEYIKLHLIEEQRQLLHEP</sequence>
<dbReference type="Gene3D" id="1.10.10.10">
    <property type="entry name" value="Winged helix-like DNA-binding domain superfamily/Winged helix DNA-binding domain"/>
    <property type="match status" value="1"/>
</dbReference>
<reference evidence="6 7" key="1">
    <citation type="submission" date="2018-04" db="EMBL/GenBank/DDBJ databases">
        <title>Pelagivirga bohaiensis gen. nov., sp. nov., a bacterium isolated from the Bohai Sea.</title>
        <authorList>
            <person name="Ji X."/>
        </authorList>
    </citation>
    <scope>NUCLEOTIDE SEQUENCE [LARGE SCALE GENOMIC DNA]</scope>
    <source>
        <strain evidence="6 7">BH-SD19</strain>
    </source>
</reference>
<feature type="compositionally biased region" description="Polar residues" evidence="4">
    <location>
        <begin position="80"/>
        <end position="100"/>
    </location>
</feature>
<dbReference type="PANTHER" id="PTHR43537:SF5">
    <property type="entry name" value="UXU OPERON TRANSCRIPTIONAL REGULATOR"/>
    <property type="match status" value="1"/>
</dbReference>
<dbReference type="InterPro" id="IPR000524">
    <property type="entry name" value="Tscrpt_reg_HTH_GntR"/>
</dbReference>
<dbReference type="GO" id="GO:0003700">
    <property type="term" value="F:DNA-binding transcription factor activity"/>
    <property type="evidence" value="ECO:0007669"/>
    <property type="project" value="InterPro"/>
</dbReference>
<dbReference type="SUPFAM" id="SSF46785">
    <property type="entry name" value="Winged helix' DNA-binding domain"/>
    <property type="match status" value="1"/>
</dbReference>
<keyword evidence="3" id="KW-0804">Transcription</keyword>
<keyword evidence="7" id="KW-1185">Reference proteome</keyword>
<dbReference type="OrthoDB" id="7173258at2"/>
<organism evidence="6 7">
    <name type="scientific">Pelagivirga sediminicola</name>
    <dbReference type="NCBI Taxonomy" id="2170575"/>
    <lineage>
        <taxon>Bacteria</taxon>
        <taxon>Pseudomonadati</taxon>
        <taxon>Pseudomonadota</taxon>
        <taxon>Alphaproteobacteria</taxon>
        <taxon>Rhodobacterales</taxon>
        <taxon>Paracoccaceae</taxon>
        <taxon>Pelagivirga</taxon>
    </lineage>
</organism>
<proteinExistence type="predicted"/>
<dbReference type="EMBL" id="QCYH01000008">
    <property type="protein sequence ID" value="PVA09473.1"/>
    <property type="molecule type" value="Genomic_DNA"/>
</dbReference>
<keyword evidence="1" id="KW-0805">Transcription regulation</keyword>
<feature type="domain" description="HTH gntR-type" evidence="5">
    <location>
        <begin position="17"/>
        <end position="85"/>
    </location>
</feature>
<evidence type="ECO:0000259" key="5">
    <source>
        <dbReference type="PROSITE" id="PS50949"/>
    </source>
</evidence>
<dbReference type="PRINTS" id="PR00035">
    <property type="entry name" value="HTHGNTR"/>
</dbReference>
<evidence type="ECO:0000256" key="4">
    <source>
        <dbReference type="SAM" id="MobiDB-lite"/>
    </source>
</evidence>
<keyword evidence="2" id="KW-0238">DNA-binding</keyword>
<comment type="caution">
    <text evidence="6">The sequence shown here is derived from an EMBL/GenBank/DDBJ whole genome shotgun (WGS) entry which is preliminary data.</text>
</comment>
<dbReference type="InterPro" id="IPR036390">
    <property type="entry name" value="WH_DNA-bd_sf"/>
</dbReference>
<dbReference type="RefSeq" id="WP_108692826.1">
    <property type="nucleotide sequence ID" value="NZ_QCYH01000008.1"/>
</dbReference>
<dbReference type="PANTHER" id="PTHR43537">
    <property type="entry name" value="TRANSCRIPTIONAL REGULATOR, GNTR FAMILY"/>
    <property type="match status" value="1"/>
</dbReference>
<evidence type="ECO:0000256" key="3">
    <source>
        <dbReference type="ARBA" id="ARBA00023163"/>
    </source>
</evidence>
<dbReference type="PROSITE" id="PS50949">
    <property type="entry name" value="HTH_GNTR"/>
    <property type="match status" value="1"/>
</dbReference>
<dbReference type="SUPFAM" id="SSF48008">
    <property type="entry name" value="GntR ligand-binding domain-like"/>
    <property type="match status" value="1"/>
</dbReference>
<dbReference type="Pfam" id="PF07729">
    <property type="entry name" value="FCD"/>
    <property type="match status" value="1"/>
</dbReference>
<dbReference type="Proteomes" id="UP000244446">
    <property type="component" value="Unassembled WGS sequence"/>
</dbReference>
<gene>
    <name evidence="6" type="ORF">DC366_13890</name>
</gene>
<dbReference type="GO" id="GO:0003677">
    <property type="term" value="F:DNA binding"/>
    <property type="evidence" value="ECO:0007669"/>
    <property type="project" value="UniProtKB-KW"/>
</dbReference>
<dbReference type="CDD" id="cd07377">
    <property type="entry name" value="WHTH_GntR"/>
    <property type="match status" value="1"/>
</dbReference>
<dbReference type="AlphaFoldDB" id="A0A2T7G4W3"/>
<accession>A0A2T7G4W3</accession>
<dbReference type="Pfam" id="PF00392">
    <property type="entry name" value="GntR"/>
    <property type="match status" value="1"/>
</dbReference>
<dbReference type="SMART" id="SM00895">
    <property type="entry name" value="FCD"/>
    <property type="match status" value="1"/>
</dbReference>
<dbReference type="InterPro" id="IPR011711">
    <property type="entry name" value="GntR_C"/>
</dbReference>
<protein>
    <submittedName>
        <fullName evidence="6">FadR family transcriptional regulator</fullName>
    </submittedName>
</protein>
<dbReference type="InterPro" id="IPR036388">
    <property type="entry name" value="WH-like_DNA-bd_sf"/>
</dbReference>
<dbReference type="SMART" id="SM00345">
    <property type="entry name" value="HTH_GNTR"/>
    <property type="match status" value="1"/>
</dbReference>
<feature type="region of interest" description="Disordered" evidence="4">
    <location>
        <begin position="77"/>
        <end position="100"/>
    </location>
</feature>
<name>A0A2T7G4W3_9RHOB</name>
<evidence type="ECO:0000256" key="1">
    <source>
        <dbReference type="ARBA" id="ARBA00023015"/>
    </source>
</evidence>
<dbReference type="Gene3D" id="1.20.120.530">
    <property type="entry name" value="GntR ligand-binding domain-like"/>
    <property type="match status" value="1"/>
</dbReference>
<evidence type="ECO:0000256" key="2">
    <source>
        <dbReference type="ARBA" id="ARBA00023125"/>
    </source>
</evidence>